<organism evidence="1 2">
    <name type="scientific">Sorangium cellulosum</name>
    <name type="common">Polyangium cellulosum</name>
    <dbReference type="NCBI Taxonomy" id="56"/>
    <lineage>
        <taxon>Bacteria</taxon>
        <taxon>Pseudomonadati</taxon>
        <taxon>Myxococcota</taxon>
        <taxon>Polyangia</taxon>
        <taxon>Polyangiales</taxon>
        <taxon>Polyangiaceae</taxon>
        <taxon>Sorangium</taxon>
    </lineage>
</organism>
<proteinExistence type="predicted"/>
<evidence type="ECO:0000313" key="2">
    <source>
        <dbReference type="Proteomes" id="UP000075635"/>
    </source>
</evidence>
<dbReference type="EMBL" id="JEMB01001913">
    <property type="protein sequence ID" value="KYF84497.1"/>
    <property type="molecule type" value="Genomic_DNA"/>
</dbReference>
<sequence length="65" mass="7562">MILLLETRCMFATHESLRASHAEWAWSLLACEGCEPERTIEYIHDAIRRYLRQSAALGEREMSHA</sequence>
<name>A0A150RWA2_SORCE</name>
<evidence type="ECO:0000313" key="1">
    <source>
        <dbReference type="EMBL" id="KYF84497.1"/>
    </source>
</evidence>
<dbReference type="Proteomes" id="UP000075635">
    <property type="component" value="Unassembled WGS sequence"/>
</dbReference>
<dbReference type="AlphaFoldDB" id="A0A150RWA2"/>
<reference evidence="1 2" key="1">
    <citation type="submission" date="2014-02" db="EMBL/GenBank/DDBJ databases">
        <title>The small core and large imbalanced accessory genome model reveals a collaborative survival strategy of Sorangium cellulosum strains in nature.</title>
        <authorList>
            <person name="Han K."/>
            <person name="Peng R."/>
            <person name="Blom J."/>
            <person name="Li Y.-Z."/>
        </authorList>
    </citation>
    <scope>NUCLEOTIDE SEQUENCE [LARGE SCALE GENOMIC DNA]</scope>
    <source>
        <strain evidence="1 2">So0011-07</strain>
    </source>
</reference>
<comment type="caution">
    <text evidence="1">The sequence shown here is derived from an EMBL/GenBank/DDBJ whole genome shotgun (WGS) entry which is preliminary data.</text>
</comment>
<protein>
    <submittedName>
        <fullName evidence="1">Uncharacterized protein</fullName>
    </submittedName>
</protein>
<gene>
    <name evidence="1" type="ORF">BE17_52995</name>
</gene>
<accession>A0A150RWA2</accession>